<reference evidence="2" key="1">
    <citation type="journal article" date="2014" name="Stand. Genomic Sci.">
        <title>Genome sequence of the exopolysaccharide-producing Salipiger mucosus type strain (DSM 16094(T)), a moderately halophilic member of the Roseobacter clade.</title>
        <authorList>
            <person name="Riedel T."/>
            <person name="Spring S."/>
            <person name="Fiebig A."/>
            <person name="Petersen J."/>
            <person name="Kyrpides N.C."/>
            <person name="Goker M."/>
            <person name="Klenk H.P."/>
        </authorList>
    </citation>
    <scope>NUCLEOTIDE SEQUENCE [LARGE SCALE GENOMIC DNA]</scope>
    <source>
        <strain evidence="2">DSM 16094</strain>
    </source>
</reference>
<dbReference type="Proteomes" id="UP000015347">
    <property type="component" value="Unassembled WGS sequence"/>
</dbReference>
<name>S9QQ79_9RHOB</name>
<proteinExistence type="predicted"/>
<keyword evidence="2" id="KW-1185">Reference proteome</keyword>
<dbReference type="STRING" id="1123237.Salmuc_02159"/>
<dbReference type="EMBL" id="APVH01000015">
    <property type="protein sequence ID" value="EPX83551.1"/>
    <property type="molecule type" value="Genomic_DNA"/>
</dbReference>
<protein>
    <submittedName>
        <fullName evidence="1">Uncharacterized protein</fullName>
    </submittedName>
</protein>
<evidence type="ECO:0000313" key="1">
    <source>
        <dbReference type="EMBL" id="EPX83551.1"/>
    </source>
</evidence>
<comment type="caution">
    <text evidence="1">The sequence shown here is derived from an EMBL/GenBank/DDBJ whole genome shotgun (WGS) entry which is preliminary data.</text>
</comment>
<evidence type="ECO:0000313" key="2">
    <source>
        <dbReference type="Proteomes" id="UP000015347"/>
    </source>
</evidence>
<organism evidence="1 2">
    <name type="scientific">Salipiger mucosus DSM 16094</name>
    <dbReference type="NCBI Taxonomy" id="1123237"/>
    <lineage>
        <taxon>Bacteria</taxon>
        <taxon>Pseudomonadati</taxon>
        <taxon>Pseudomonadota</taxon>
        <taxon>Alphaproteobacteria</taxon>
        <taxon>Rhodobacterales</taxon>
        <taxon>Roseobacteraceae</taxon>
        <taxon>Salipiger</taxon>
    </lineage>
</organism>
<dbReference type="HOGENOM" id="CLU_1659493_0_0_5"/>
<dbReference type="RefSeq" id="WP_020038375.1">
    <property type="nucleotide sequence ID" value="NZ_KE557274.1"/>
</dbReference>
<sequence>MSRLVDAELDHVLETALISPAFEIDGTTDEYAFLLEVDPEDGPVIERSEDGYFIRAIECFDEPAVVLFSPEGVTCGFYWRFQAWIDEAHRGLGFGVEMILAYADHFQDLAWDGELEASQGLGFSERGHSVHVTAQRIARIRDQGADPDAFDPVPAPAFC</sequence>
<dbReference type="AlphaFoldDB" id="S9QQ79"/>
<accession>S9QQ79</accession>
<gene>
    <name evidence="1" type="ORF">Salmuc_02159</name>
</gene>
<dbReference type="OrthoDB" id="7867245at2"/>